<dbReference type="InterPro" id="IPR016197">
    <property type="entry name" value="Chromo-like_dom_sf"/>
</dbReference>
<dbReference type="PANTHER" id="PTHR37984">
    <property type="entry name" value="PROTEIN CBG26694"/>
    <property type="match status" value="1"/>
</dbReference>
<dbReference type="InterPro" id="IPR001584">
    <property type="entry name" value="Integrase_cat-core"/>
</dbReference>
<dbReference type="GO" id="GO:0003676">
    <property type="term" value="F:nucleic acid binding"/>
    <property type="evidence" value="ECO:0007669"/>
    <property type="project" value="InterPro"/>
</dbReference>
<evidence type="ECO:0000313" key="5">
    <source>
        <dbReference type="RefSeq" id="XP_027067772.1"/>
    </source>
</evidence>
<dbReference type="CDD" id="cd01647">
    <property type="entry name" value="RT_LTR"/>
    <property type="match status" value="1"/>
</dbReference>
<dbReference type="Pfam" id="PF17919">
    <property type="entry name" value="RT_RNaseH_2"/>
    <property type="match status" value="1"/>
</dbReference>
<dbReference type="InterPro" id="IPR041577">
    <property type="entry name" value="RT_RNaseH_2"/>
</dbReference>
<protein>
    <submittedName>
        <fullName evidence="5">Uncharacterized protein</fullName>
    </submittedName>
</protein>
<dbReference type="PANTHER" id="PTHR37984:SF5">
    <property type="entry name" value="PROTEIN NYNRIN-LIKE"/>
    <property type="match status" value="1"/>
</dbReference>
<dbReference type="SUPFAM" id="SSF53098">
    <property type="entry name" value="Ribonuclease H-like"/>
    <property type="match status" value="1"/>
</dbReference>
<evidence type="ECO:0000256" key="1">
    <source>
        <dbReference type="ARBA" id="ARBA00023268"/>
    </source>
</evidence>
<accession>A0A6P6SPG4</accession>
<dbReference type="InterPro" id="IPR012337">
    <property type="entry name" value="RNaseH-like_sf"/>
</dbReference>
<organism evidence="4 5">
    <name type="scientific">Coffea arabica</name>
    <name type="common">Arabian coffee</name>
    <dbReference type="NCBI Taxonomy" id="13443"/>
    <lineage>
        <taxon>Eukaryota</taxon>
        <taxon>Viridiplantae</taxon>
        <taxon>Streptophyta</taxon>
        <taxon>Embryophyta</taxon>
        <taxon>Tracheophyta</taxon>
        <taxon>Spermatophyta</taxon>
        <taxon>Magnoliopsida</taxon>
        <taxon>eudicotyledons</taxon>
        <taxon>Gunneridae</taxon>
        <taxon>Pentapetalae</taxon>
        <taxon>asterids</taxon>
        <taxon>lamiids</taxon>
        <taxon>Gentianales</taxon>
        <taxon>Rubiaceae</taxon>
        <taxon>Ixoroideae</taxon>
        <taxon>Gardenieae complex</taxon>
        <taxon>Bertiereae - Coffeeae clade</taxon>
        <taxon>Coffeeae</taxon>
        <taxon>Coffea</taxon>
    </lineage>
</organism>
<dbReference type="OrthoDB" id="2013610at2759"/>
<dbReference type="FunFam" id="3.30.70.270:FF:000020">
    <property type="entry name" value="Transposon Tf2-6 polyprotein-like Protein"/>
    <property type="match status" value="1"/>
</dbReference>
<dbReference type="InterPro" id="IPR050951">
    <property type="entry name" value="Retrovirus_Pol_polyprotein"/>
</dbReference>
<gene>
    <name evidence="5" type="primary">LOC113693427</name>
</gene>
<reference evidence="4" key="1">
    <citation type="journal article" date="2025" name="Foods">
        <title>Unveiling the Microbial Signatures of Arabica Coffee Cherries: Insights into Ripeness Specific Diversity, Functional Traits, and Implications for Quality and Safety.</title>
        <authorList>
            <consortium name="RefSeq"/>
            <person name="Tenea G.N."/>
            <person name="Cifuentes V."/>
            <person name="Reyes P."/>
            <person name="Cevallos-Vallejos M."/>
        </authorList>
    </citation>
    <scope>NUCLEOTIDE SEQUENCE [LARGE SCALE GENOMIC DNA]</scope>
</reference>
<feature type="domain" description="Integrase catalytic" evidence="3">
    <location>
        <begin position="338"/>
        <end position="537"/>
    </location>
</feature>
<keyword evidence="4" id="KW-1185">Reference proteome</keyword>
<dbReference type="SUPFAM" id="SSF54160">
    <property type="entry name" value="Chromo domain-like"/>
    <property type="match status" value="1"/>
</dbReference>
<dbReference type="Pfam" id="PF00078">
    <property type="entry name" value="RVT_1"/>
    <property type="match status" value="1"/>
</dbReference>
<evidence type="ECO:0000259" key="3">
    <source>
        <dbReference type="PROSITE" id="PS50994"/>
    </source>
</evidence>
<reference evidence="5" key="2">
    <citation type="submission" date="2025-08" db="UniProtKB">
        <authorList>
            <consortium name="RefSeq"/>
        </authorList>
    </citation>
    <scope>IDENTIFICATION</scope>
    <source>
        <tissue evidence="5">Leaves</tissue>
    </source>
</reference>
<dbReference type="RefSeq" id="XP_027067772.1">
    <property type="nucleotide sequence ID" value="XM_027211971.2"/>
</dbReference>
<dbReference type="InterPro" id="IPR056924">
    <property type="entry name" value="SH3_Tf2-1"/>
</dbReference>
<dbReference type="InterPro" id="IPR000477">
    <property type="entry name" value="RT_dom"/>
</dbReference>
<name>A0A6P6SPG4_COFAR</name>
<evidence type="ECO:0000259" key="2">
    <source>
        <dbReference type="PROSITE" id="PS50878"/>
    </source>
</evidence>
<dbReference type="GO" id="GO:0003824">
    <property type="term" value="F:catalytic activity"/>
    <property type="evidence" value="ECO:0007669"/>
    <property type="project" value="UniProtKB-KW"/>
</dbReference>
<evidence type="ECO:0000313" key="4">
    <source>
        <dbReference type="Proteomes" id="UP001652660"/>
    </source>
</evidence>
<dbReference type="InterPro" id="IPR043502">
    <property type="entry name" value="DNA/RNA_pol_sf"/>
</dbReference>
<dbReference type="InterPro" id="IPR036397">
    <property type="entry name" value="RNaseH_sf"/>
</dbReference>
<dbReference type="GO" id="GO:0015074">
    <property type="term" value="P:DNA integration"/>
    <property type="evidence" value="ECO:0007669"/>
    <property type="project" value="InterPro"/>
</dbReference>
<keyword evidence="1" id="KW-0511">Multifunctional enzyme</keyword>
<sequence>MKRTQVNTVTHPDIGFQQSLSVLLEDYKDVFGEPQSLPLSRNCDHQIPLAPNAKPFKLAPYRYPYNQKNEIERQLNDLPIKDTFPIPIIDDLLDELFGAKIFSKIDLRAGYHQIRMLLTDIPKTAFKTHLGLYEFTIMPSGLTNAPATFQSLMNHVFEPYMRKFVLVFFDDILIYSPDPDTHLLHLKTILETLKAHSLFAKLSKCIFGQSQVEYLGHIINGDGVQADPSKIKSMVEWPTPTSLKALRGFLGLTGYYRRFVRGYGLIAKPLTELLKKENFHWNEQAELSFQKLKRLMSSTPVLTLPNFSLPFVLETDASHKAIGAVLMQQGKPISYLSQALGPKNLGLSIYEKELLSLITAYKKGKENLVADALSRRGYEEDSFTHSISVMKPTWLSKVLESYQGDGTVTKLTEGLTTSPDSLPNYSFAGNLLRQPGDLSKIKVTILLARDKKRSGTMSTAELFGKLGTELHYSTAYHPQTDEHTERLNRCVETYLRCLCFHQPHKWKSLLAVVEWWYNTNHHTALKMSPFQPLYGYPPSQLGTNALETPVAAMEQWLRDRRKWNELLKGNLIKAQNRMKQFADKDRSERSFQVGDWVYLKLQPYRQSSVAVRKNLKLSSKYYGPYKALQKVGNVAYRLELPAGSLIHPTFHVSLLKPSTKNHEVTQELPLTTVDGQVKIAPESVIATREIMRKRPKVTQVLIKWLNLGTEDSTWEDVTVIQSQFPDFQLNPSD</sequence>
<dbReference type="Gene3D" id="2.40.50.40">
    <property type="match status" value="1"/>
</dbReference>
<dbReference type="Gene3D" id="3.30.70.270">
    <property type="match status" value="2"/>
</dbReference>
<dbReference type="InterPro" id="IPR043128">
    <property type="entry name" value="Rev_trsase/Diguanyl_cyclase"/>
</dbReference>
<proteinExistence type="predicted"/>
<dbReference type="GeneID" id="113693427"/>
<dbReference type="Pfam" id="PF24626">
    <property type="entry name" value="SH3_Tf2-1"/>
    <property type="match status" value="1"/>
</dbReference>
<dbReference type="SUPFAM" id="SSF56672">
    <property type="entry name" value="DNA/RNA polymerases"/>
    <property type="match status" value="1"/>
</dbReference>
<dbReference type="PROSITE" id="PS50994">
    <property type="entry name" value="INTEGRASE"/>
    <property type="match status" value="1"/>
</dbReference>
<dbReference type="Gene3D" id="3.10.10.10">
    <property type="entry name" value="HIV Type 1 Reverse Transcriptase, subunit A, domain 1"/>
    <property type="match status" value="1"/>
</dbReference>
<feature type="domain" description="Reverse transcriptase" evidence="2">
    <location>
        <begin position="1"/>
        <end position="219"/>
    </location>
</feature>
<dbReference type="Gene3D" id="3.30.420.10">
    <property type="entry name" value="Ribonuclease H-like superfamily/Ribonuclease H"/>
    <property type="match status" value="1"/>
</dbReference>
<dbReference type="AlphaFoldDB" id="A0A6P6SPG4"/>
<dbReference type="PROSITE" id="PS50878">
    <property type="entry name" value="RT_POL"/>
    <property type="match status" value="1"/>
</dbReference>
<dbReference type="Proteomes" id="UP001652660">
    <property type="component" value="Chromosome 6c"/>
</dbReference>